<accession>Q7M862</accession>
<feature type="chain" id="PRO_5004287899" evidence="5">
    <location>
        <begin position="21"/>
        <end position="188"/>
    </location>
</feature>
<evidence type="ECO:0000259" key="6">
    <source>
        <dbReference type="PROSITE" id="PS51007"/>
    </source>
</evidence>
<reference evidence="7 8" key="1">
    <citation type="journal article" date="2003" name="Proc. Natl. Acad. Sci. U.S.A.">
        <title>Complete genome sequence and analysis of Wolinella succinogenes.</title>
        <authorList>
            <person name="Baar C."/>
            <person name="Eppinger M."/>
            <person name="Raddatz G."/>
            <person name="Simon JM."/>
            <person name="Lanz C."/>
            <person name="Klimmek O."/>
            <person name="Nandakumar R."/>
            <person name="Gross R."/>
            <person name="Rosinus A."/>
            <person name="Keller H."/>
            <person name="Jagtap P."/>
            <person name="Linke B."/>
            <person name="Meyer F."/>
            <person name="Lederer H."/>
            <person name="Schuster S.C."/>
        </authorList>
    </citation>
    <scope>NUCLEOTIDE SEQUENCE [LARGE SCALE GENOMIC DNA]</scope>
    <source>
        <strain evidence="8">ATCC 29543 / DSM 1740 / CCUG 13145 / JCM 31913 / LMG 7466 / NCTC 11488 / FDC 602W</strain>
    </source>
</reference>
<organism evidence="8">
    <name type="scientific">Wolinella succinogenes (strain ATCC 29543 / DSM 1740 / CCUG 13145 / JCM 31913 / LMG 7466 / NCTC 11488 / FDC 602W)</name>
    <name type="common">Vibrio succinogenes</name>
    <dbReference type="NCBI Taxonomy" id="273121"/>
    <lineage>
        <taxon>Bacteria</taxon>
        <taxon>Pseudomonadati</taxon>
        <taxon>Campylobacterota</taxon>
        <taxon>Epsilonproteobacteria</taxon>
        <taxon>Campylobacterales</taxon>
        <taxon>Helicobacteraceae</taxon>
        <taxon>Wolinella</taxon>
    </lineage>
</organism>
<protein>
    <submittedName>
        <fullName evidence="7">PUTATIVE CYTOCHROME C-TYPE HAEM-BINDING PERIPLASMIC PROTEIN</fullName>
    </submittedName>
</protein>
<dbReference type="GO" id="GO:0009055">
    <property type="term" value="F:electron transfer activity"/>
    <property type="evidence" value="ECO:0007669"/>
    <property type="project" value="InterPro"/>
</dbReference>
<evidence type="ECO:0000256" key="1">
    <source>
        <dbReference type="ARBA" id="ARBA00022617"/>
    </source>
</evidence>
<dbReference type="KEGG" id="wsu:WS1850"/>
<dbReference type="Proteomes" id="UP000000422">
    <property type="component" value="Chromosome"/>
</dbReference>
<keyword evidence="1 4" id="KW-0349">Heme</keyword>
<keyword evidence="3 4" id="KW-0408">Iron</keyword>
<dbReference type="SMR" id="Q7M862"/>
<evidence type="ECO:0000256" key="2">
    <source>
        <dbReference type="ARBA" id="ARBA00022723"/>
    </source>
</evidence>
<evidence type="ECO:0000256" key="5">
    <source>
        <dbReference type="SAM" id="SignalP"/>
    </source>
</evidence>
<evidence type="ECO:0000256" key="3">
    <source>
        <dbReference type="ARBA" id="ARBA00023004"/>
    </source>
</evidence>
<evidence type="ECO:0000313" key="7">
    <source>
        <dbReference type="EMBL" id="CAE10863.1"/>
    </source>
</evidence>
<name>Q7M862_WOLSU</name>
<keyword evidence="8" id="KW-1185">Reference proteome</keyword>
<dbReference type="GO" id="GO:0046872">
    <property type="term" value="F:metal ion binding"/>
    <property type="evidence" value="ECO:0007669"/>
    <property type="project" value="UniProtKB-KW"/>
</dbReference>
<dbReference type="EMBL" id="BX571662">
    <property type="protein sequence ID" value="CAE10863.1"/>
    <property type="molecule type" value="Genomic_DNA"/>
</dbReference>
<dbReference type="Gene3D" id="1.10.760.10">
    <property type="entry name" value="Cytochrome c-like domain"/>
    <property type="match status" value="1"/>
</dbReference>
<evidence type="ECO:0000256" key="4">
    <source>
        <dbReference type="PROSITE-ProRule" id="PRU00433"/>
    </source>
</evidence>
<feature type="signal peptide" evidence="5">
    <location>
        <begin position="1"/>
        <end position="20"/>
    </location>
</feature>
<keyword evidence="5" id="KW-0732">Signal</keyword>
<dbReference type="RefSeq" id="WP_011139646.1">
    <property type="nucleotide sequence ID" value="NC_005090.1"/>
</dbReference>
<dbReference type="GO" id="GO:0020037">
    <property type="term" value="F:heme binding"/>
    <property type="evidence" value="ECO:0007669"/>
    <property type="project" value="InterPro"/>
</dbReference>
<gene>
    <name evidence="7" type="ordered locus">WS1850</name>
</gene>
<proteinExistence type="predicted"/>
<sequence>MRFIHTILPLCLASSLLWGAQGVAYLNQNVTLSASSDGSKPTGELIVATSVRELGTQGEFAEVEFLGYQPQGSQLVYERMGVLMVGYEIIDPTSIQAIEEKKDEYGNVWVSTKAKGWIPKKALTSEKKSVITAGKNLFMERCGSCHALHSEDEFDANVWPNIVEGMGEQAGLGKGEKDLIIKYLQNAR</sequence>
<dbReference type="InterPro" id="IPR036909">
    <property type="entry name" value="Cyt_c-like_dom_sf"/>
</dbReference>
<dbReference type="STRING" id="273121.WS1850"/>
<dbReference type="SUPFAM" id="SSF46626">
    <property type="entry name" value="Cytochrome c"/>
    <property type="match status" value="1"/>
</dbReference>
<feature type="domain" description="Cytochrome c" evidence="6">
    <location>
        <begin position="129"/>
        <end position="188"/>
    </location>
</feature>
<dbReference type="InterPro" id="IPR009056">
    <property type="entry name" value="Cyt_c-like_dom"/>
</dbReference>
<keyword evidence="2 4" id="KW-0479">Metal-binding</keyword>
<dbReference type="HOGENOM" id="CLU_099826_0_0_7"/>
<dbReference type="PROSITE" id="PS51007">
    <property type="entry name" value="CYTC"/>
    <property type="match status" value="1"/>
</dbReference>
<evidence type="ECO:0000313" key="8">
    <source>
        <dbReference type="Proteomes" id="UP000000422"/>
    </source>
</evidence>
<dbReference type="eggNOG" id="COG3005">
    <property type="taxonomic scope" value="Bacteria"/>
</dbReference>
<dbReference type="AlphaFoldDB" id="Q7M862"/>